<dbReference type="PANTHER" id="PTHR43690">
    <property type="entry name" value="NARDILYSIN"/>
    <property type="match status" value="1"/>
</dbReference>
<evidence type="ECO:0000256" key="3">
    <source>
        <dbReference type="ARBA" id="ARBA00022723"/>
    </source>
</evidence>
<feature type="domain" description="Peptidase M16 N-terminal" evidence="8">
    <location>
        <begin position="39"/>
        <end position="171"/>
    </location>
</feature>
<dbReference type="Pfam" id="PF22456">
    <property type="entry name" value="PqqF-like_C_4"/>
    <property type="match status" value="1"/>
</dbReference>
<dbReference type="Gene3D" id="3.30.830.10">
    <property type="entry name" value="Metalloenzyme, LuxS/M16 peptidase-like"/>
    <property type="match status" value="4"/>
</dbReference>
<proteinExistence type="inferred from homology"/>
<evidence type="ECO:0000256" key="1">
    <source>
        <dbReference type="ARBA" id="ARBA00007261"/>
    </source>
</evidence>
<dbReference type="Pfam" id="PF05193">
    <property type="entry name" value="Peptidase_M16_C"/>
    <property type="match status" value="1"/>
</dbReference>
<dbReference type="PROSITE" id="PS00143">
    <property type="entry name" value="INSULINASE"/>
    <property type="match status" value="1"/>
</dbReference>
<dbReference type="InterPro" id="IPR011765">
    <property type="entry name" value="Pept_M16_N"/>
</dbReference>
<sequence length="935" mass="105933">MSTSAKIIPTGLDLAILTPQLKHRRIEKVVLQNGLKGIVISDPTTPTTGAALSVEAGSWSDGRHEGTAHFLEHMLFLGTKKYPSESEYERYIFDSNGILNGYTAPTHSLYYFSGVHPERFDGALDRFSRFFYEPLFNESCVDREMNAVDQEFRKNIEQDGWRILHVRKELAHQTHPYASFNTGNLETMKLIDRDYLIDWFKQNYTANTMNFALLGRDPAETLIAKAEAAFSPIPVSKHHMQTSAGSAIFPESLQRTVTWIQPLKDFRELTISWEIPYKFNDDDSKPSILVSHALGHEGKGSLLSNLKAEGLAEGLSAGKNHAGWDNLMFEVSVSLTEKGAVEWRTVVGKIFEAIDSFKQSKYPKNLYDEINLLNKIGYQYQQRSSGIATSYCKMLRKEGIDSFPRRSYFIDKFDSEAAHELLQELQPSSAMFLIVSQKPEIELNKTEKWMGAQYGVQELTKEIAEWEAVKPHVGVQYPAPNEFVPSNLQLVTPETAVVDPTKLIDGDAGSLYFYADTEFRVPEASYMFVLKTPAIRPGNARSLCLSELYLRFVNERLSELSYDASAAGLHYDVWIHKGTGIGLSVDGYSEKSHTLLASVLERLKHPRFTEDEFKIFKNSLSRSYKNVEKDSPLRQAMERFSNILYKEFATSKELAQVIDTLGLSDLTEFSSHLFDKRYIEAFIGGNAVESDARKAWELVNTELKGVACSKALVKKSETYDLPNIRPTSHSLEVPVKGNAVVWALVAGEKTNETRTGQEILSKLMKEPFYSELRTKQQTGYIVSSGGFHINKTVYVQASVQSNSHDARDLLARIELFQESFLRDLNESNDVQERFDSIKTSILARLKQPYDTLSSKLRFYNYLAYEEDAAFDMIQRRIETLEKYTLDDLRAFAQKTLGRDNRRRLAVLAAGNSPENKEFSYAEESVDSIQALSSKL</sequence>
<dbReference type="SUPFAM" id="SSF63411">
    <property type="entry name" value="LuxS/MPP-like metallohydrolase"/>
    <property type="match status" value="4"/>
</dbReference>
<dbReference type="GO" id="GO:0005737">
    <property type="term" value="C:cytoplasm"/>
    <property type="evidence" value="ECO:0007669"/>
    <property type="project" value="UniProtKB-ARBA"/>
</dbReference>
<dbReference type="InterPro" id="IPR054734">
    <property type="entry name" value="PqqF-like_C_4"/>
</dbReference>
<evidence type="ECO:0000256" key="6">
    <source>
        <dbReference type="ARBA" id="ARBA00023049"/>
    </source>
</evidence>
<dbReference type="InterPro" id="IPR001431">
    <property type="entry name" value="Pept_M16_Zn_BS"/>
</dbReference>
<dbReference type="GO" id="GO:0046872">
    <property type="term" value="F:metal ion binding"/>
    <property type="evidence" value="ECO:0007669"/>
    <property type="project" value="UniProtKB-KW"/>
</dbReference>
<keyword evidence="3" id="KW-0479">Metal-binding</keyword>
<evidence type="ECO:0008006" key="14">
    <source>
        <dbReference type="Google" id="ProtNLM"/>
    </source>
</evidence>
<evidence type="ECO:0000313" key="12">
    <source>
        <dbReference type="EMBL" id="KAJ3056137.1"/>
    </source>
</evidence>
<dbReference type="InterPro" id="IPR050626">
    <property type="entry name" value="Peptidase_M16"/>
</dbReference>
<name>A0AAD5X7Y7_9FUNG</name>
<organism evidence="12 13">
    <name type="scientific">Rhizophlyctis rosea</name>
    <dbReference type="NCBI Taxonomy" id="64517"/>
    <lineage>
        <taxon>Eukaryota</taxon>
        <taxon>Fungi</taxon>
        <taxon>Fungi incertae sedis</taxon>
        <taxon>Chytridiomycota</taxon>
        <taxon>Chytridiomycota incertae sedis</taxon>
        <taxon>Chytridiomycetes</taxon>
        <taxon>Rhizophlyctidales</taxon>
        <taxon>Rhizophlyctidaceae</taxon>
        <taxon>Rhizophlyctis</taxon>
    </lineage>
</organism>
<protein>
    <recommendedName>
        <fullName evidence="14">Pitrilysin</fullName>
    </recommendedName>
</protein>
<evidence type="ECO:0000256" key="2">
    <source>
        <dbReference type="ARBA" id="ARBA00022670"/>
    </source>
</evidence>
<dbReference type="Pfam" id="PF16187">
    <property type="entry name" value="Peptidase_M16_M"/>
    <property type="match status" value="1"/>
</dbReference>
<keyword evidence="13" id="KW-1185">Reference proteome</keyword>
<dbReference type="InterPro" id="IPR032632">
    <property type="entry name" value="Peptidase_M16_M"/>
</dbReference>
<dbReference type="EMBL" id="JADGJD010000044">
    <property type="protein sequence ID" value="KAJ3056137.1"/>
    <property type="molecule type" value="Genomic_DNA"/>
</dbReference>
<keyword evidence="6" id="KW-0482">Metalloprotease</keyword>
<dbReference type="Pfam" id="PF00675">
    <property type="entry name" value="Peptidase_M16"/>
    <property type="match status" value="1"/>
</dbReference>
<dbReference type="GO" id="GO:0004222">
    <property type="term" value="F:metalloendopeptidase activity"/>
    <property type="evidence" value="ECO:0007669"/>
    <property type="project" value="InterPro"/>
</dbReference>
<dbReference type="InterPro" id="IPR007863">
    <property type="entry name" value="Peptidase_M16_C"/>
</dbReference>
<keyword evidence="5" id="KW-0862">Zinc</keyword>
<feature type="domain" description="Peptidase M16 middle/third" evidence="10">
    <location>
        <begin position="378"/>
        <end position="656"/>
    </location>
</feature>
<dbReference type="InterPro" id="IPR011249">
    <property type="entry name" value="Metalloenz_LuxS/M16"/>
</dbReference>
<gene>
    <name evidence="12" type="ORF">HK097_007969</name>
</gene>
<feature type="domain" description="Coenzyme PQQ synthesis protein F-like C-terminal lobe" evidence="11">
    <location>
        <begin position="760"/>
        <end position="856"/>
    </location>
</feature>
<reference evidence="12" key="1">
    <citation type="submission" date="2020-05" db="EMBL/GenBank/DDBJ databases">
        <title>Phylogenomic resolution of chytrid fungi.</title>
        <authorList>
            <person name="Stajich J.E."/>
            <person name="Amses K."/>
            <person name="Simmons R."/>
            <person name="Seto K."/>
            <person name="Myers J."/>
            <person name="Bonds A."/>
            <person name="Quandt C.A."/>
            <person name="Barry K."/>
            <person name="Liu P."/>
            <person name="Grigoriev I."/>
            <person name="Longcore J.E."/>
            <person name="James T.Y."/>
        </authorList>
    </citation>
    <scope>NUCLEOTIDE SEQUENCE</scope>
    <source>
        <strain evidence="12">JEL0318</strain>
    </source>
</reference>
<evidence type="ECO:0000256" key="5">
    <source>
        <dbReference type="ARBA" id="ARBA00022833"/>
    </source>
</evidence>
<dbReference type="GO" id="GO:0006508">
    <property type="term" value="P:proteolysis"/>
    <property type="evidence" value="ECO:0007669"/>
    <property type="project" value="UniProtKB-KW"/>
</dbReference>
<evidence type="ECO:0000259" key="11">
    <source>
        <dbReference type="Pfam" id="PF22456"/>
    </source>
</evidence>
<accession>A0AAD5X7Y7</accession>
<comment type="caution">
    <text evidence="12">The sequence shown here is derived from an EMBL/GenBank/DDBJ whole genome shotgun (WGS) entry which is preliminary data.</text>
</comment>
<comment type="similarity">
    <text evidence="1 7">Belongs to the peptidase M16 family.</text>
</comment>
<dbReference type="Proteomes" id="UP001212841">
    <property type="component" value="Unassembled WGS sequence"/>
</dbReference>
<evidence type="ECO:0000256" key="4">
    <source>
        <dbReference type="ARBA" id="ARBA00022801"/>
    </source>
</evidence>
<evidence type="ECO:0000259" key="9">
    <source>
        <dbReference type="Pfam" id="PF05193"/>
    </source>
</evidence>
<evidence type="ECO:0000259" key="10">
    <source>
        <dbReference type="Pfam" id="PF16187"/>
    </source>
</evidence>
<evidence type="ECO:0000313" key="13">
    <source>
        <dbReference type="Proteomes" id="UP001212841"/>
    </source>
</evidence>
<evidence type="ECO:0000259" key="8">
    <source>
        <dbReference type="Pfam" id="PF00675"/>
    </source>
</evidence>
<keyword evidence="4" id="KW-0378">Hydrolase</keyword>
<keyword evidence="2" id="KW-0645">Protease</keyword>
<feature type="domain" description="Peptidase M16 C-terminal" evidence="9">
    <location>
        <begin position="191"/>
        <end position="369"/>
    </location>
</feature>
<dbReference type="AlphaFoldDB" id="A0AAD5X7Y7"/>
<evidence type="ECO:0000256" key="7">
    <source>
        <dbReference type="RuleBase" id="RU004447"/>
    </source>
</evidence>
<dbReference type="PANTHER" id="PTHR43690:SF18">
    <property type="entry name" value="INSULIN-DEGRADING ENZYME-RELATED"/>
    <property type="match status" value="1"/>
</dbReference>